<dbReference type="GO" id="GO:0072330">
    <property type="term" value="P:monocarboxylic acid biosynthetic process"/>
    <property type="evidence" value="ECO:0007669"/>
    <property type="project" value="UniProtKB-ARBA"/>
</dbReference>
<gene>
    <name evidence="2" type="ORF">PENSTE_c005G07269</name>
</gene>
<reference evidence="3" key="1">
    <citation type="journal article" date="2017" name="Nat. Microbiol.">
        <title>Global analysis of biosynthetic gene clusters reveals vast potential of secondary metabolite production in Penicillium species.</title>
        <authorList>
            <person name="Nielsen J.C."/>
            <person name="Grijseels S."/>
            <person name="Prigent S."/>
            <person name="Ji B."/>
            <person name="Dainat J."/>
            <person name="Nielsen K.F."/>
            <person name="Frisvad J.C."/>
            <person name="Workman M."/>
            <person name="Nielsen J."/>
        </authorList>
    </citation>
    <scope>NUCLEOTIDE SEQUENCE [LARGE SCALE GENOMIC DNA]</scope>
    <source>
        <strain evidence="3">IBT 24891</strain>
    </source>
</reference>
<feature type="region of interest" description="Disordered" evidence="1">
    <location>
        <begin position="87"/>
        <end position="116"/>
    </location>
</feature>
<dbReference type="EMBL" id="MLKD01000005">
    <property type="protein sequence ID" value="OQE26830.1"/>
    <property type="molecule type" value="Genomic_DNA"/>
</dbReference>
<name>A0A1V6TLM2_9EURO</name>
<feature type="region of interest" description="Disordered" evidence="1">
    <location>
        <begin position="409"/>
        <end position="430"/>
    </location>
</feature>
<feature type="compositionally biased region" description="Basic and acidic residues" evidence="1">
    <location>
        <begin position="411"/>
        <end position="424"/>
    </location>
</feature>
<dbReference type="Proteomes" id="UP000191285">
    <property type="component" value="Unassembled WGS sequence"/>
</dbReference>
<evidence type="ECO:0000256" key="1">
    <source>
        <dbReference type="SAM" id="MobiDB-lite"/>
    </source>
</evidence>
<accession>A0A1V6TLM2</accession>
<dbReference type="GO" id="GO:0017000">
    <property type="term" value="P:antibiotic biosynthetic process"/>
    <property type="evidence" value="ECO:0007669"/>
    <property type="project" value="UniProtKB-ARBA"/>
</dbReference>
<dbReference type="SUPFAM" id="SSF53474">
    <property type="entry name" value="alpha/beta-Hydrolases"/>
    <property type="match status" value="1"/>
</dbReference>
<protein>
    <recommendedName>
        <fullName evidence="4">Alpha/beta hydrolase fold-3 domain-containing protein</fullName>
    </recommendedName>
</protein>
<dbReference type="InterPro" id="IPR029058">
    <property type="entry name" value="AB_hydrolase_fold"/>
</dbReference>
<evidence type="ECO:0000313" key="3">
    <source>
        <dbReference type="Proteomes" id="UP000191285"/>
    </source>
</evidence>
<dbReference type="OrthoDB" id="5396420at2759"/>
<evidence type="ECO:0008006" key="4">
    <source>
        <dbReference type="Google" id="ProtNLM"/>
    </source>
</evidence>
<dbReference type="AlphaFoldDB" id="A0A1V6TLM2"/>
<feature type="compositionally biased region" description="Acidic residues" evidence="1">
    <location>
        <begin position="337"/>
        <end position="347"/>
    </location>
</feature>
<proteinExistence type="predicted"/>
<feature type="region of interest" description="Disordered" evidence="1">
    <location>
        <begin position="326"/>
        <end position="359"/>
    </location>
</feature>
<dbReference type="Gene3D" id="3.40.50.1820">
    <property type="entry name" value="alpha/beta hydrolase"/>
    <property type="match status" value="1"/>
</dbReference>
<feature type="compositionally biased region" description="Basic and acidic residues" evidence="1">
    <location>
        <begin position="326"/>
        <end position="336"/>
    </location>
</feature>
<dbReference type="STRING" id="303698.A0A1V6TLM2"/>
<keyword evidence="3" id="KW-1185">Reference proteome</keyword>
<comment type="caution">
    <text evidence="2">The sequence shown here is derived from an EMBL/GenBank/DDBJ whole genome shotgun (WGS) entry which is preliminary data.</text>
</comment>
<evidence type="ECO:0000313" key="2">
    <source>
        <dbReference type="EMBL" id="OQE26830.1"/>
    </source>
</evidence>
<organism evidence="2 3">
    <name type="scientific">Penicillium steckii</name>
    <dbReference type="NCBI Taxonomy" id="303698"/>
    <lineage>
        <taxon>Eukaryota</taxon>
        <taxon>Fungi</taxon>
        <taxon>Dikarya</taxon>
        <taxon>Ascomycota</taxon>
        <taxon>Pezizomycotina</taxon>
        <taxon>Eurotiomycetes</taxon>
        <taxon>Eurotiomycetidae</taxon>
        <taxon>Eurotiales</taxon>
        <taxon>Aspergillaceae</taxon>
        <taxon>Penicillium</taxon>
    </lineage>
</organism>
<sequence length="488" mass="53710">MRALISQSFIHIFRARQASNSLIVCFQRSRFSSACVDEDVSVPVGNNGRVKLKITRPTAVLSHGILGGSETSRPHVILYLPPGPLFGPMDEDPTSGSNRKHVSWDSRDRNSTPSNTQQLQHVLASTTAATVVTVEYRLGNIGDIAQRAISSSQQISTDSPEPVSTYQDGSSFYQYPTPIHDTIAGFDWIQNNLRPGQLGVYGSHIGGSLALMLALTEAQIVKAVTATDPICDWPGLDEYCIRETGNMDSPTKRPKKRTSRTVAPSDLVPLLDARSRLFPSFERCFDAFASPILLLRSAGRDVPKEFPEYLMGAEYPVPVLRETSKMVDPKRSRGDDSTWDSDIDSTDGENSGQNLVPTRRRKALSRWPPYGLDYGLSGNTSSQASPGIRRLEVALPWVRIFSTIDKASLSESEKSSKPSTKDTDSVVSSTVLTRQSEEMISLMRRACFFGREKGYGERRVTMSLSDDYSGQEAANWLKGAFGGVLKDE</sequence>